<keyword evidence="2" id="KW-0732">Signal</keyword>
<evidence type="ECO:0000256" key="2">
    <source>
        <dbReference type="SAM" id="SignalP"/>
    </source>
</evidence>
<proteinExistence type="predicted"/>
<evidence type="ECO:0000256" key="1">
    <source>
        <dbReference type="SAM" id="Phobius"/>
    </source>
</evidence>
<dbReference type="Pfam" id="PF09608">
    <property type="entry name" value="Alph_Pro_TM"/>
    <property type="match status" value="1"/>
</dbReference>
<reference evidence="3 4" key="1">
    <citation type="submission" date="2016-11" db="EMBL/GenBank/DDBJ databases">
        <authorList>
            <person name="Jaros S."/>
            <person name="Januszkiewicz K."/>
            <person name="Wedrychowicz H."/>
        </authorList>
    </citation>
    <scope>NUCLEOTIDE SEQUENCE [LARGE SCALE GENOMIC DNA]</scope>
    <source>
        <strain evidence="3 4">DSM 14916</strain>
    </source>
</reference>
<feature type="transmembrane region" description="Helical" evidence="1">
    <location>
        <begin position="239"/>
        <end position="260"/>
    </location>
</feature>
<dbReference type="InterPro" id="IPR019088">
    <property type="entry name" value="CHP02186-rel_TM"/>
</dbReference>
<feature type="signal peptide" evidence="2">
    <location>
        <begin position="1"/>
        <end position="25"/>
    </location>
</feature>
<sequence>MRAPPPAALALLLALAALAPLRAQAQREPPPAPPPPAGPALAAELAQPRIAVDTAFSGADLLVFGATERLLGPAGDNVVVLGIGPGRDVVVRRRVRRLGIWVNGPSAHFRDVPNYYALAATAPVAGLLEEPARRERRLGLDMLTARIPGPRDPEFRNALIELKRGTEQWNEEEAPVEVSGGRLFHARLPLPSTIAPGDYVVQVLLVRANRIIARQELPFRVDRVGATARIANVSRDQPLLYGLACIALAALAGWLGSVIFRRG</sequence>
<dbReference type="STRING" id="198092.SAMN02745194_04752"/>
<feature type="chain" id="PRO_5013246303" description="Transmembrane protein (Alph_Pro_TM)" evidence="2">
    <location>
        <begin position="26"/>
        <end position="263"/>
    </location>
</feature>
<dbReference type="Proteomes" id="UP000184387">
    <property type="component" value="Unassembled WGS sequence"/>
</dbReference>
<dbReference type="RefSeq" id="WP_073139857.1">
    <property type="nucleotide sequence ID" value="NZ_FQZF01000046.1"/>
</dbReference>
<evidence type="ECO:0000313" key="4">
    <source>
        <dbReference type="Proteomes" id="UP000184387"/>
    </source>
</evidence>
<keyword evidence="4" id="KW-1185">Reference proteome</keyword>
<accession>A0A1M6RT27</accession>
<evidence type="ECO:0000313" key="3">
    <source>
        <dbReference type="EMBL" id="SHK35580.1"/>
    </source>
</evidence>
<protein>
    <recommendedName>
        <fullName evidence="5">Transmembrane protein (Alph_Pro_TM)</fullName>
    </recommendedName>
</protein>
<organism evidence="3 4">
    <name type="scientific">Muricoccus roseus</name>
    <dbReference type="NCBI Taxonomy" id="198092"/>
    <lineage>
        <taxon>Bacteria</taxon>
        <taxon>Pseudomonadati</taxon>
        <taxon>Pseudomonadota</taxon>
        <taxon>Alphaproteobacteria</taxon>
        <taxon>Acetobacterales</taxon>
        <taxon>Roseomonadaceae</taxon>
        <taxon>Muricoccus</taxon>
    </lineage>
</organism>
<name>A0A1M6RT27_9PROT</name>
<keyword evidence="1" id="KW-0812">Transmembrane</keyword>
<dbReference type="EMBL" id="FQZF01000046">
    <property type="protein sequence ID" value="SHK35580.1"/>
    <property type="molecule type" value="Genomic_DNA"/>
</dbReference>
<keyword evidence="1" id="KW-1133">Transmembrane helix</keyword>
<dbReference type="AlphaFoldDB" id="A0A1M6RT27"/>
<dbReference type="OrthoDB" id="9815212at2"/>
<gene>
    <name evidence="3" type="ORF">SAMN02745194_04752</name>
</gene>
<keyword evidence="1" id="KW-0472">Membrane</keyword>
<evidence type="ECO:0008006" key="5">
    <source>
        <dbReference type="Google" id="ProtNLM"/>
    </source>
</evidence>